<gene>
    <name evidence="4" type="primary">AKR4C9</name>
    <name evidence="4" type="ORF">KSP39_PZI018369</name>
</gene>
<dbReference type="InterPro" id="IPR036812">
    <property type="entry name" value="NAD(P)_OxRdtase_dom_sf"/>
</dbReference>
<evidence type="ECO:0000259" key="3">
    <source>
        <dbReference type="Pfam" id="PF00248"/>
    </source>
</evidence>
<accession>A0AAP0B4S6</accession>
<reference evidence="4 5" key="1">
    <citation type="journal article" date="2022" name="Nat. Plants">
        <title>Genomes of leafy and leafless Platanthera orchids illuminate the evolution of mycoheterotrophy.</title>
        <authorList>
            <person name="Li M.H."/>
            <person name="Liu K.W."/>
            <person name="Li Z."/>
            <person name="Lu H.C."/>
            <person name="Ye Q.L."/>
            <person name="Zhang D."/>
            <person name="Wang J.Y."/>
            <person name="Li Y.F."/>
            <person name="Zhong Z.M."/>
            <person name="Liu X."/>
            <person name="Yu X."/>
            <person name="Liu D.K."/>
            <person name="Tu X.D."/>
            <person name="Liu B."/>
            <person name="Hao Y."/>
            <person name="Liao X.Y."/>
            <person name="Jiang Y.T."/>
            <person name="Sun W.H."/>
            <person name="Chen J."/>
            <person name="Chen Y.Q."/>
            <person name="Ai Y."/>
            <person name="Zhai J.W."/>
            <person name="Wu S.S."/>
            <person name="Zhou Z."/>
            <person name="Hsiao Y.Y."/>
            <person name="Wu W.L."/>
            <person name="Chen Y.Y."/>
            <person name="Lin Y.F."/>
            <person name="Hsu J.L."/>
            <person name="Li C.Y."/>
            <person name="Wang Z.W."/>
            <person name="Zhao X."/>
            <person name="Zhong W.Y."/>
            <person name="Ma X.K."/>
            <person name="Ma L."/>
            <person name="Huang J."/>
            <person name="Chen G.Z."/>
            <person name="Huang M.Z."/>
            <person name="Huang L."/>
            <person name="Peng D.H."/>
            <person name="Luo Y.B."/>
            <person name="Zou S.Q."/>
            <person name="Chen S.P."/>
            <person name="Lan S."/>
            <person name="Tsai W.C."/>
            <person name="Van de Peer Y."/>
            <person name="Liu Z.J."/>
        </authorList>
    </citation>
    <scope>NUCLEOTIDE SEQUENCE [LARGE SCALE GENOMIC DNA]</scope>
    <source>
        <strain evidence="4">Lor287</strain>
    </source>
</reference>
<feature type="binding site" evidence="1">
    <location>
        <position position="63"/>
    </location>
    <ligand>
        <name>substrate</name>
    </ligand>
</feature>
<dbReference type="PANTHER" id="PTHR11732">
    <property type="entry name" value="ALDO/KETO REDUCTASE"/>
    <property type="match status" value="1"/>
</dbReference>
<dbReference type="AlphaFoldDB" id="A0AAP0B4S6"/>
<evidence type="ECO:0000256" key="2">
    <source>
        <dbReference type="PIRSR" id="PIRSR000097-3"/>
    </source>
</evidence>
<evidence type="ECO:0000256" key="1">
    <source>
        <dbReference type="PIRSR" id="PIRSR000097-2"/>
    </source>
</evidence>
<dbReference type="PIRSF" id="PIRSF000097">
    <property type="entry name" value="AKR"/>
    <property type="match status" value="1"/>
</dbReference>
<feature type="site" description="Lowers pKa of active site Tyr" evidence="2">
    <location>
        <position position="30"/>
    </location>
</feature>
<keyword evidence="5" id="KW-1185">Reference proteome</keyword>
<dbReference type="InterPro" id="IPR020471">
    <property type="entry name" value="AKR"/>
</dbReference>
<dbReference type="GO" id="GO:0016491">
    <property type="term" value="F:oxidoreductase activity"/>
    <property type="evidence" value="ECO:0007669"/>
    <property type="project" value="InterPro"/>
</dbReference>
<dbReference type="Proteomes" id="UP001418222">
    <property type="component" value="Unassembled WGS sequence"/>
</dbReference>
<sequence length="236" mass="26065">MFGNAQVGLALKHVFEEGIVKREELFITSKLWCSDHAPEDVPDALEVSLRDLQLNYLDLYLIHWPFRVKKGTNLSPKNYVAPDIPATWAALENLHHSGKARAIGVSNFSSKKLEGLLAVARVPPAVNQVECHPGWQQPKLRQICQANGVHFSAYSPLGSPGTRSANILAHPVIIKVAEALGKTAAQVALRWGLQVGHSILPKSVGEARIKENLNIFDWSIPHDLLAKFSDIQQVRI</sequence>
<name>A0AAP0B4S6_9ASPA</name>
<dbReference type="PROSITE" id="PS00063">
    <property type="entry name" value="ALDOKETO_REDUCTASE_3"/>
    <property type="match status" value="1"/>
</dbReference>
<dbReference type="Gene3D" id="3.20.20.100">
    <property type="entry name" value="NADP-dependent oxidoreductase domain"/>
    <property type="match status" value="1"/>
</dbReference>
<dbReference type="PROSITE" id="PS00062">
    <property type="entry name" value="ALDOKETO_REDUCTASE_2"/>
    <property type="match status" value="1"/>
</dbReference>
<organism evidence="4 5">
    <name type="scientific">Platanthera zijinensis</name>
    <dbReference type="NCBI Taxonomy" id="2320716"/>
    <lineage>
        <taxon>Eukaryota</taxon>
        <taxon>Viridiplantae</taxon>
        <taxon>Streptophyta</taxon>
        <taxon>Embryophyta</taxon>
        <taxon>Tracheophyta</taxon>
        <taxon>Spermatophyta</taxon>
        <taxon>Magnoliopsida</taxon>
        <taxon>Liliopsida</taxon>
        <taxon>Asparagales</taxon>
        <taxon>Orchidaceae</taxon>
        <taxon>Orchidoideae</taxon>
        <taxon>Orchideae</taxon>
        <taxon>Orchidinae</taxon>
        <taxon>Platanthera</taxon>
    </lineage>
</organism>
<dbReference type="EMBL" id="JBBWWQ010000016">
    <property type="protein sequence ID" value="KAK8926169.1"/>
    <property type="molecule type" value="Genomic_DNA"/>
</dbReference>
<dbReference type="Pfam" id="PF00248">
    <property type="entry name" value="Aldo_ket_red"/>
    <property type="match status" value="1"/>
</dbReference>
<dbReference type="SUPFAM" id="SSF51430">
    <property type="entry name" value="NAD(P)-linked oxidoreductase"/>
    <property type="match status" value="1"/>
</dbReference>
<dbReference type="PRINTS" id="PR00069">
    <property type="entry name" value="ALDKETRDTASE"/>
</dbReference>
<feature type="domain" description="NADP-dependent oxidoreductase" evidence="3">
    <location>
        <begin position="7"/>
        <end position="226"/>
    </location>
</feature>
<evidence type="ECO:0000313" key="5">
    <source>
        <dbReference type="Proteomes" id="UP001418222"/>
    </source>
</evidence>
<comment type="caution">
    <text evidence="4">The sequence shown here is derived from an EMBL/GenBank/DDBJ whole genome shotgun (WGS) entry which is preliminary data.</text>
</comment>
<protein>
    <submittedName>
        <fullName evidence="4">Aldo-keto reductase family 4 member C9</fullName>
    </submittedName>
</protein>
<proteinExistence type="predicted"/>
<dbReference type="InterPro" id="IPR023210">
    <property type="entry name" value="NADP_OxRdtase_dom"/>
</dbReference>
<dbReference type="InterPro" id="IPR018170">
    <property type="entry name" value="Aldo/ket_reductase_CS"/>
</dbReference>
<evidence type="ECO:0000313" key="4">
    <source>
        <dbReference type="EMBL" id="KAK8926169.1"/>
    </source>
</evidence>